<accession>A0A1C9HJ08</accession>
<proteinExistence type="evidence at transcript level"/>
<dbReference type="SUPFAM" id="SSF54913">
    <property type="entry name" value="GlnB-like"/>
    <property type="match status" value="1"/>
</dbReference>
<evidence type="ECO:0000256" key="1">
    <source>
        <dbReference type="RuleBase" id="RU003936"/>
    </source>
</evidence>
<dbReference type="InterPro" id="IPR015867">
    <property type="entry name" value="N-reg_PII/ATP_PRibTrfase_C"/>
</dbReference>
<evidence type="ECO:0000313" key="3">
    <source>
        <dbReference type="EMBL" id="AOO85416.1"/>
    </source>
</evidence>
<dbReference type="AlphaFoldDB" id="A0A1C9HJ08"/>
<dbReference type="PROSITE" id="PS00638">
    <property type="entry name" value="PII_GLNB_CTER"/>
    <property type="match status" value="1"/>
</dbReference>
<protein>
    <submittedName>
        <fullName evidence="3">PII signaling protein</fullName>
    </submittedName>
</protein>
<reference evidence="3" key="1">
    <citation type="submission" date="2015-09" db="EMBL/GenBank/DDBJ databases">
        <title>Molecular cloning, characterization and expression analysis of PII signaling protein gene from Haematococcus pluvialis.</title>
        <authorList>
            <person name="Ma R."/>
            <person name="Lu Y."/>
        </authorList>
    </citation>
    <scope>NUCLEOTIDE SEQUENCE</scope>
</reference>
<dbReference type="PRINTS" id="PR00340">
    <property type="entry name" value="PIIGLNB"/>
</dbReference>
<dbReference type="EMBL" id="KT696441">
    <property type="protein sequence ID" value="AOO85416.1"/>
    <property type="molecule type" value="mRNA"/>
</dbReference>
<evidence type="ECO:0000256" key="2">
    <source>
        <dbReference type="SAM" id="MobiDB-lite"/>
    </source>
</evidence>
<name>A0A1C9HJ08_HAELA</name>
<dbReference type="SMR" id="A0A1C9HJ08"/>
<organism evidence="3">
    <name type="scientific">Haematococcus lacustris</name>
    <name type="common">Green alga</name>
    <name type="synonym">Haematococcus pluvialis</name>
    <dbReference type="NCBI Taxonomy" id="44745"/>
    <lineage>
        <taxon>Eukaryota</taxon>
        <taxon>Viridiplantae</taxon>
        <taxon>Chlorophyta</taxon>
        <taxon>core chlorophytes</taxon>
        <taxon>Chlorophyceae</taxon>
        <taxon>CS clade</taxon>
        <taxon>Chlamydomonadales</taxon>
        <taxon>Haematococcaceae</taxon>
        <taxon>Haematococcus</taxon>
    </lineage>
</organism>
<dbReference type="InterPro" id="IPR017918">
    <property type="entry name" value="N-reg_PII_CS"/>
</dbReference>
<dbReference type="Gene3D" id="3.30.70.120">
    <property type="match status" value="1"/>
</dbReference>
<dbReference type="SMART" id="SM00938">
    <property type="entry name" value="P-II"/>
    <property type="match status" value="1"/>
</dbReference>
<dbReference type="GO" id="GO:0005524">
    <property type="term" value="F:ATP binding"/>
    <property type="evidence" value="ECO:0007669"/>
    <property type="project" value="TreeGrafter"/>
</dbReference>
<dbReference type="PROSITE" id="PS51343">
    <property type="entry name" value="PII_GLNB_DOM"/>
    <property type="match status" value="1"/>
</dbReference>
<feature type="region of interest" description="Disordered" evidence="2">
    <location>
        <begin position="186"/>
        <end position="206"/>
    </location>
</feature>
<dbReference type="Pfam" id="PF00543">
    <property type="entry name" value="P-II"/>
    <property type="match status" value="1"/>
</dbReference>
<dbReference type="GO" id="GO:0030234">
    <property type="term" value="F:enzyme regulator activity"/>
    <property type="evidence" value="ECO:0007669"/>
    <property type="project" value="InterPro"/>
</dbReference>
<dbReference type="PANTHER" id="PTHR30115:SF11">
    <property type="entry name" value="NITROGEN REGULATORY PROTEIN P-II HOMOLOG"/>
    <property type="match status" value="1"/>
</dbReference>
<comment type="similarity">
    <text evidence="1">Belongs to the P(II) protein family.</text>
</comment>
<dbReference type="InterPro" id="IPR002187">
    <property type="entry name" value="N-reg_PII"/>
</dbReference>
<dbReference type="GO" id="GO:0006808">
    <property type="term" value="P:regulation of nitrogen utilization"/>
    <property type="evidence" value="ECO:0007669"/>
    <property type="project" value="InterPro"/>
</dbReference>
<gene>
    <name evidence="3" type="primary">GLB1</name>
</gene>
<dbReference type="GO" id="GO:0005829">
    <property type="term" value="C:cytosol"/>
    <property type="evidence" value="ECO:0007669"/>
    <property type="project" value="TreeGrafter"/>
</dbReference>
<dbReference type="PANTHER" id="PTHR30115">
    <property type="entry name" value="NITROGEN REGULATORY PROTEIN P-II"/>
    <property type="match status" value="1"/>
</dbReference>
<sequence>MIGTVLQKGYCRPCVVANRSQSRPCVARLCLRTRRCVLLVRAGEDNGSAATQRATYEQLESIKVNLAAFPEVQFFRVEAIVRPWRLAFVIEHLSKEGIRGLTNTPVKGVGMQGGFRERYAGTEFARTDLVVKEKIDVVVSRSQVDIVTRIIAAAAYTGEIGDGKIFVHPVADVVRVRTAETGAVAERMQGGMSDQQSLAGKPEASG</sequence>
<dbReference type="InterPro" id="IPR011322">
    <property type="entry name" value="N-reg_PII-like_a/b"/>
</dbReference>